<dbReference type="NCBIfam" id="NF010588">
    <property type="entry name" value="PRK13981.1"/>
    <property type="match status" value="1"/>
</dbReference>
<comment type="similarity">
    <text evidence="2 7 8">In the C-terminal section; belongs to the NAD synthetase family.</text>
</comment>
<evidence type="ECO:0000256" key="9">
    <source>
        <dbReference type="PROSITE-ProRule" id="PRU10139"/>
    </source>
</evidence>
<dbReference type="Gene3D" id="3.60.110.10">
    <property type="entry name" value="Carbon-nitrogen hydrolase"/>
    <property type="match status" value="1"/>
</dbReference>
<proteinExistence type="inferred from homology"/>
<dbReference type="Pfam" id="PF02540">
    <property type="entry name" value="NAD_synthase"/>
    <property type="match status" value="1"/>
</dbReference>
<dbReference type="InterPro" id="IPR003010">
    <property type="entry name" value="C-N_Hydrolase"/>
</dbReference>
<dbReference type="PROSITE" id="PS50263">
    <property type="entry name" value="CN_HYDROLASE"/>
    <property type="match status" value="1"/>
</dbReference>
<evidence type="ECO:0000256" key="1">
    <source>
        <dbReference type="ARBA" id="ARBA00005188"/>
    </source>
</evidence>
<dbReference type="SUPFAM" id="SSF52402">
    <property type="entry name" value="Adenine nucleotide alpha hydrolases-like"/>
    <property type="match status" value="1"/>
</dbReference>
<dbReference type="NCBIfam" id="TIGR00552">
    <property type="entry name" value="nadE"/>
    <property type="match status" value="1"/>
</dbReference>
<dbReference type="PANTHER" id="PTHR23090">
    <property type="entry name" value="NH 3 /GLUTAMINE-DEPENDENT NAD + SYNTHETASE"/>
    <property type="match status" value="1"/>
</dbReference>
<gene>
    <name evidence="7" type="primary">nadE</name>
    <name evidence="12" type="ORF">GCM10022246_20060</name>
</gene>
<keyword evidence="3 7" id="KW-0436">Ligase</keyword>
<dbReference type="InterPro" id="IPR036526">
    <property type="entry name" value="C-N_Hydrolase_sf"/>
</dbReference>
<keyword evidence="13" id="KW-1185">Reference proteome</keyword>
<dbReference type="Pfam" id="PF00795">
    <property type="entry name" value="CN_hydrolase"/>
    <property type="match status" value="1"/>
</dbReference>
<dbReference type="CDD" id="cd00553">
    <property type="entry name" value="NAD_synthase"/>
    <property type="match status" value="1"/>
</dbReference>
<accession>A0ABP7PKT3</accession>
<comment type="similarity">
    <text evidence="10">Belongs to the NAD synthetase family.</text>
</comment>
<dbReference type="PROSITE" id="PS00920">
    <property type="entry name" value="NITRIL_CHT_1"/>
    <property type="match status" value="1"/>
</dbReference>
<keyword evidence="5 7" id="KW-0067">ATP-binding</keyword>
<evidence type="ECO:0000256" key="7">
    <source>
        <dbReference type="HAMAP-Rule" id="MF_02090"/>
    </source>
</evidence>
<comment type="catalytic activity">
    <reaction evidence="7 8">
        <text>deamido-NAD(+) + L-glutamine + ATP + H2O = L-glutamate + AMP + diphosphate + NAD(+) + H(+)</text>
        <dbReference type="Rhea" id="RHEA:24384"/>
        <dbReference type="ChEBI" id="CHEBI:15377"/>
        <dbReference type="ChEBI" id="CHEBI:15378"/>
        <dbReference type="ChEBI" id="CHEBI:29985"/>
        <dbReference type="ChEBI" id="CHEBI:30616"/>
        <dbReference type="ChEBI" id="CHEBI:33019"/>
        <dbReference type="ChEBI" id="CHEBI:57540"/>
        <dbReference type="ChEBI" id="CHEBI:58359"/>
        <dbReference type="ChEBI" id="CHEBI:58437"/>
        <dbReference type="ChEBI" id="CHEBI:456215"/>
        <dbReference type="EC" id="6.3.5.1"/>
    </reaction>
</comment>
<feature type="active site" description="Proton acceptor; for glutaminase activity" evidence="7">
    <location>
        <position position="41"/>
    </location>
</feature>
<feature type="domain" description="CN hydrolase" evidence="11">
    <location>
        <begin position="1"/>
        <end position="252"/>
    </location>
</feature>
<dbReference type="RefSeq" id="WP_344766720.1">
    <property type="nucleotide sequence ID" value="NZ_BAABAK010000010.1"/>
</dbReference>
<dbReference type="InterPro" id="IPR014729">
    <property type="entry name" value="Rossmann-like_a/b/a_fold"/>
</dbReference>
<feature type="active site" description="Nucleophile; for glutaminase activity" evidence="7">
    <location>
        <position position="148"/>
    </location>
</feature>
<dbReference type="PANTHER" id="PTHR23090:SF9">
    <property type="entry name" value="GLUTAMINE-DEPENDENT NAD(+) SYNTHETASE"/>
    <property type="match status" value="1"/>
</dbReference>
<protein>
    <recommendedName>
        <fullName evidence="7 8">Glutamine-dependent NAD(+) synthetase</fullName>
        <ecNumber evidence="7 8">6.3.5.1</ecNumber>
    </recommendedName>
    <alternativeName>
        <fullName evidence="7 8">NAD(+) synthase [glutamine-hydrolyzing]</fullName>
    </alternativeName>
</protein>
<dbReference type="SUPFAM" id="SSF56317">
    <property type="entry name" value="Carbon-nitrogen hydrolase"/>
    <property type="match status" value="1"/>
</dbReference>
<evidence type="ECO:0000256" key="10">
    <source>
        <dbReference type="RuleBase" id="RU003811"/>
    </source>
</evidence>
<evidence type="ECO:0000256" key="4">
    <source>
        <dbReference type="ARBA" id="ARBA00022741"/>
    </source>
</evidence>
<evidence type="ECO:0000256" key="5">
    <source>
        <dbReference type="ARBA" id="ARBA00022840"/>
    </source>
</evidence>
<evidence type="ECO:0000313" key="12">
    <source>
        <dbReference type="EMBL" id="GAA3967227.1"/>
    </source>
</evidence>
<comment type="caution">
    <text evidence="7">Lacks conserved residue(s) required for the propagation of feature annotation.</text>
</comment>
<dbReference type="InterPro" id="IPR014445">
    <property type="entry name" value="Gln-dep_NAD_synthase"/>
</dbReference>
<dbReference type="PIRSF" id="PIRSF006630">
    <property type="entry name" value="NADS_GAT"/>
    <property type="match status" value="1"/>
</dbReference>
<dbReference type="InterPro" id="IPR000132">
    <property type="entry name" value="Nitrilase/CN_hydratase_CS"/>
</dbReference>
<dbReference type="Gene3D" id="3.40.50.620">
    <property type="entry name" value="HUPs"/>
    <property type="match status" value="1"/>
</dbReference>
<feature type="active site" description="For glutaminase activity" evidence="7">
    <location>
        <position position="112"/>
    </location>
</feature>
<dbReference type="InterPro" id="IPR003694">
    <property type="entry name" value="NAD_synthase"/>
</dbReference>
<feature type="binding site" evidence="7">
    <location>
        <position position="517"/>
    </location>
    <ligand>
        <name>deamido-NAD(+)</name>
        <dbReference type="ChEBI" id="CHEBI:58437"/>
        <note>ligand shared between two neighboring subunits</note>
    </ligand>
</feature>
<comment type="pathway">
    <text evidence="1 7 8">Cofactor biosynthesis; NAD(+) biosynthesis; NAD(+) from deamido-NAD(+) (L-Gln route): step 1/1.</text>
</comment>
<reference evidence="13" key="1">
    <citation type="journal article" date="2019" name="Int. J. Syst. Evol. Microbiol.">
        <title>The Global Catalogue of Microorganisms (GCM) 10K type strain sequencing project: providing services to taxonomists for standard genome sequencing and annotation.</title>
        <authorList>
            <consortium name="The Broad Institute Genomics Platform"/>
            <consortium name="The Broad Institute Genome Sequencing Center for Infectious Disease"/>
            <person name="Wu L."/>
            <person name="Ma J."/>
        </authorList>
    </citation>
    <scope>NUCLEOTIDE SEQUENCE [LARGE SCALE GENOMIC DNA]</scope>
    <source>
        <strain evidence="13">JCM 17338</strain>
    </source>
</reference>
<evidence type="ECO:0000259" key="11">
    <source>
        <dbReference type="PROSITE" id="PS50263"/>
    </source>
</evidence>
<feature type="binding site" evidence="7">
    <location>
        <position position="182"/>
    </location>
    <ligand>
        <name>L-glutamine</name>
        <dbReference type="ChEBI" id="CHEBI:58359"/>
    </ligand>
</feature>
<feature type="binding site" evidence="7">
    <location>
        <position position="407"/>
    </location>
    <ligand>
        <name>deamido-NAD(+)</name>
        <dbReference type="ChEBI" id="CHEBI:58437"/>
        <note>ligand shared between two neighboring subunits</note>
    </ligand>
</feature>
<feature type="binding site" evidence="7">
    <location>
        <position position="118"/>
    </location>
    <ligand>
        <name>L-glutamine</name>
        <dbReference type="ChEBI" id="CHEBI:58359"/>
    </ligand>
</feature>
<comment type="caution">
    <text evidence="12">The sequence shown here is derived from an EMBL/GenBank/DDBJ whole genome shotgun (WGS) entry which is preliminary data.</text>
</comment>
<feature type="binding site" evidence="7">
    <location>
        <position position="402"/>
    </location>
    <ligand>
        <name>ATP</name>
        <dbReference type="ChEBI" id="CHEBI:30616"/>
    </ligand>
</feature>
<dbReference type="EMBL" id="BAABAK010000010">
    <property type="protein sequence ID" value="GAA3967227.1"/>
    <property type="molecule type" value="Genomic_DNA"/>
</dbReference>
<dbReference type="EC" id="6.3.5.1" evidence="7 8"/>
<feature type="binding site" evidence="7">
    <location>
        <position position="378"/>
    </location>
    <ligand>
        <name>deamido-NAD(+)</name>
        <dbReference type="ChEBI" id="CHEBI:58437"/>
        <note>ligand shared between two neighboring subunits</note>
    </ligand>
</feature>
<name>A0ABP7PKT3_9SPHI</name>
<feature type="binding site" evidence="7">
    <location>
        <begin position="295"/>
        <end position="302"/>
    </location>
    <ligand>
        <name>ATP</name>
        <dbReference type="ChEBI" id="CHEBI:30616"/>
    </ligand>
</feature>
<keyword evidence="4 7" id="KW-0547">Nucleotide-binding</keyword>
<evidence type="ECO:0000256" key="6">
    <source>
        <dbReference type="ARBA" id="ARBA00023027"/>
    </source>
</evidence>
<dbReference type="CDD" id="cd07570">
    <property type="entry name" value="GAT_Gln-NAD-synth"/>
    <property type="match status" value="1"/>
</dbReference>
<sequence>MKIALAQLNYHIGNFEANTEKIISNIQSAKDKGADLVVFAELAVCGYPPRDFLEFDDFISLCENAAQDIAKYCTDIACIIGLPIRNDVLQGKDLFNAAYFIEDGKVKAITKKALLPTYDVFDEYRYFEPSTSFKCIDFKGKKIALTICEDLWNINDNPLYVSNPMDELIKEQPDVMINIAASPFSYTHDDERIKVLSDNAKKYHLPVFYVNQVGAQTEIIFDGGSLVFDADGEMKAEMKYFEEDLQVFDLTEVENVRNKYPQAERLTDIEQIHDALILGIRDYFQKSGFSKAVLGLSGGIDSAVVCALACRALGAENVMAVLMPSKFSSDHSVQDALDLVNNIGCLHEIVPIKDAAVAFDSMLAPAFKGMPFNLTEENIQARIRGTVVMAMSNKFGYILLNTSNKSECAVGYGTLYGDMCGAIGVIGDVYKTQVFQLAKYINKERELIPINTIVKPPSAELRPDQKDSDSLPEYDILDRILYQHIELKQGSAALIAKGFEEALVRRILKMVNVAEFKRYQTPPILRVSPKAFGMGRRMPIVGKYLS</sequence>
<evidence type="ECO:0000256" key="8">
    <source>
        <dbReference type="PIRNR" id="PIRNR006630"/>
    </source>
</evidence>
<comment type="function">
    <text evidence="7">Catalyzes the ATP-dependent amidation of deamido-NAD to form NAD. Uses L-glutamine as a nitrogen source.</text>
</comment>
<keyword evidence="6 7" id="KW-0520">NAD</keyword>
<dbReference type="HAMAP" id="MF_02090">
    <property type="entry name" value="NadE_glutamine_dep"/>
    <property type="match status" value="1"/>
</dbReference>
<dbReference type="InterPro" id="IPR022310">
    <property type="entry name" value="NAD/GMP_synthase"/>
</dbReference>
<feature type="active site" description="Proton acceptor" evidence="9">
    <location>
        <position position="41"/>
    </location>
</feature>
<dbReference type="Proteomes" id="UP001501081">
    <property type="component" value="Unassembled WGS sequence"/>
</dbReference>
<evidence type="ECO:0000313" key="13">
    <source>
        <dbReference type="Proteomes" id="UP001501081"/>
    </source>
</evidence>
<evidence type="ECO:0000256" key="2">
    <source>
        <dbReference type="ARBA" id="ARBA00007145"/>
    </source>
</evidence>
<evidence type="ECO:0000256" key="3">
    <source>
        <dbReference type="ARBA" id="ARBA00022598"/>
    </source>
</evidence>
<organism evidence="12 13">
    <name type="scientific">Pedobacter ginsengiterrae</name>
    <dbReference type="NCBI Taxonomy" id="871696"/>
    <lineage>
        <taxon>Bacteria</taxon>
        <taxon>Pseudomonadati</taxon>
        <taxon>Bacteroidota</taxon>
        <taxon>Sphingobacteriia</taxon>
        <taxon>Sphingobacteriales</taxon>
        <taxon>Sphingobacteriaceae</taxon>
        <taxon>Pedobacter</taxon>
    </lineage>
</organism>